<accession>A0A915J3L6</accession>
<dbReference type="WBParaSite" id="nRc.2.0.1.t21062-RA">
    <property type="protein sequence ID" value="nRc.2.0.1.t21062-RA"/>
    <property type="gene ID" value="nRc.2.0.1.g21062"/>
</dbReference>
<feature type="compositionally biased region" description="Basic and acidic residues" evidence="1">
    <location>
        <begin position="51"/>
        <end position="63"/>
    </location>
</feature>
<evidence type="ECO:0000256" key="1">
    <source>
        <dbReference type="SAM" id="MobiDB-lite"/>
    </source>
</evidence>
<name>A0A915J3L6_ROMCU</name>
<organism evidence="2 3">
    <name type="scientific">Romanomermis culicivorax</name>
    <name type="common">Nematode worm</name>
    <dbReference type="NCBI Taxonomy" id="13658"/>
    <lineage>
        <taxon>Eukaryota</taxon>
        <taxon>Metazoa</taxon>
        <taxon>Ecdysozoa</taxon>
        <taxon>Nematoda</taxon>
        <taxon>Enoplea</taxon>
        <taxon>Dorylaimia</taxon>
        <taxon>Mermithida</taxon>
        <taxon>Mermithoidea</taxon>
        <taxon>Mermithidae</taxon>
        <taxon>Romanomermis</taxon>
    </lineage>
</organism>
<feature type="compositionally biased region" description="Basic and acidic residues" evidence="1">
    <location>
        <begin position="71"/>
        <end position="84"/>
    </location>
</feature>
<feature type="region of interest" description="Disordered" evidence="1">
    <location>
        <begin position="39"/>
        <end position="84"/>
    </location>
</feature>
<reference evidence="3" key="1">
    <citation type="submission" date="2022-11" db="UniProtKB">
        <authorList>
            <consortium name="WormBaseParasite"/>
        </authorList>
    </citation>
    <scope>IDENTIFICATION</scope>
</reference>
<evidence type="ECO:0000313" key="3">
    <source>
        <dbReference type="WBParaSite" id="nRc.2.0.1.t21062-RA"/>
    </source>
</evidence>
<keyword evidence="2" id="KW-1185">Reference proteome</keyword>
<dbReference type="AlphaFoldDB" id="A0A915J3L6"/>
<protein>
    <submittedName>
        <fullName evidence="3">Uncharacterized protein</fullName>
    </submittedName>
</protein>
<proteinExistence type="predicted"/>
<dbReference type="Proteomes" id="UP000887565">
    <property type="component" value="Unplaced"/>
</dbReference>
<evidence type="ECO:0000313" key="2">
    <source>
        <dbReference type="Proteomes" id="UP000887565"/>
    </source>
</evidence>
<sequence length="84" mass="9009">AFTEGTTSGVVGAGADLIPGRFQGHLATIGLGAKDAAAGQANGRMPGIVGDQRRAPRKFDLQKKSRKKQQKKENYIKEKKTKND</sequence>